<dbReference type="HOGENOM" id="CLU_047725_3_0_5"/>
<keyword evidence="2" id="KW-0560">Oxidoreductase</keyword>
<dbReference type="Gene3D" id="2.60.120.620">
    <property type="entry name" value="q2cbj1_9rhob like domain"/>
    <property type="match status" value="1"/>
</dbReference>
<dbReference type="InterPro" id="IPR008775">
    <property type="entry name" value="Phytyl_CoA_dOase-like"/>
</dbReference>
<dbReference type="RefSeq" id="WP_012111600.1">
    <property type="nucleotide sequence ID" value="NC_009719.1"/>
</dbReference>
<dbReference type="Pfam" id="PF05721">
    <property type="entry name" value="PhyH"/>
    <property type="match status" value="1"/>
</dbReference>
<keyword evidence="2" id="KW-0223">Dioxygenase</keyword>
<dbReference type="GO" id="GO:0016706">
    <property type="term" value="F:2-oxoglutarate-dependent dioxygenase activity"/>
    <property type="evidence" value="ECO:0007669"/>
    <property type="project" value="UniProtKB-ARBA"/>
</dbReference>
<dbReference type="OrthoDB" id="9796766at2"/>
<keyword evidence="3" id="KW-1185">Reference proteome</keyword>
<dbReference type="KEGG" id="pla:Plav_2677"/>
<dbReference type="AlphaFoldDB" id="A7HWK2"/>
<dbReference type="Proteomes" id="UP000006377">
    <property type="component" value="Chromosome"/>
</dbReference>
<accession>A7HWK2</accession>
<dbReference type="STRING" id="402881.Plav_2677"/>
<evidence type="ECO:0000256" key="1">
    <source>
        <dbReference type="ARBA" id="ARBA00001954"/>
    </source>
</evidence>
<protein>
    <submittedName>
        <fullName evidence="2">Phytanoyl-CoA dioxygenase</fullName>
    </submittedName>
</protein>
<reference evidence="2 3" key="1">
    <citation type="journal article" date="2011" name="Stand. Genomic Sci.">
        <title>Complete genome sequence of Parvibaculum lavamentivorans type strain (DS-1(T)).</title>
        <authorList>
            <person name="Schleheck D."/>
            <person name="Weiss M."/>
            <person name="Pitluck S."/>
            <person name="Bruce D."/>
            <person name="Land M.L."/>
            <person name="Han S."/>
            <person name="Saunders E."/>
            <person name="Tapia R."/>
            <person name="Detter C."/>
            <person name="Brettin T."/>
            <person name="Han J."/>
            <person name="Woyke T."/>
            <person name="Goodwin L."/>
            <person name="Pennacchio L."/>
            <person name="Nolan M."/>
            <person name="Cook A.M."/>
            <person name="Kjelleberg S."/>
            <person name="Thomas T."/>
        </authorList>
    </citation>
    <scope>NUCLEOTIDE SEQUENCE [LARGE SCALE GENOMIC DNA]</scope>
    <source>
        <strain evidence="3">DS-1 / DSM 13023 / NCIMB 13966</strain>
    </source>
</reference>
<dbReference type="PANTHER" id="PTHR20883">
    <property type="entry name" value="PHYTANOYL-COA DIOXYGENASE DOMAIN CONTAINING 1"/>
    <property type="match status" value="1"/>
</dbReference>
<dbReference type="eggNOG" id="COG5285">
    <property type="taxonomic scope" value="Bacteria"/>
</dbReference>
<evidence type="ECO:0000313" key="2">
    <source>
        <dbReference type="EMBL" id="ABS64285.1"/>
    </source>
</evidence>
<name>A7HWK2_PARL1</name>
<dbReference type="PANTHER" id="PTHR20883:SF48">
    <property type="entry name" value="ECTOINE DIOXYGENASE"/>
    <property type="match status" value="1"/>
</dbReference>
<dbReference type="GO" id="GO:0005506">
    <property type="term" value="F:iron ion binding"/>
    <property type="evidence" value="ECO:0007669"/>
    <property type="project" value="UniProtKB-ARBA"/>
</dbReference>
<proteinExistence type="predicted"/>
<organism evidence="2 3">
    <name type="scientific">Parvibaculum lavamentivorans (strain DS-1 / DSM 13023 / NCIMB 13966)</name>
    <dbReference type="NCBI Taxonomy" id="402881"/>
    <lineage>
        <taxon>Bacteria</taxon>
        <taxon>Pseudomonadati</taxon>
        <taxon>Pseudomonadota</taxon>
        <taxon>Alphaproteobacteria</taxon>
        <taxon>Hyphomicrobiales</taxon>
        <taxon>Parvibaculaceae</taxon>
        <taxon>Parvibaculum</taxon>
    </lineage>
</organism>
<dbReference type="EMBL" id="CP000774">
    <property type="protein sequence ID" value="ABS64285.1"/>
    <property type="molecule type" value="Genomic_DNA"/>
</dbReference>
<dbReference type="SUPFAM" id="SSF51197">
    <property type="entry name" value="Clavaminate synthase-like"/>
    <property type="match status" value="1"/>
</dbReference>
<comment type="cofactor">
    <cofactor evidence="1">
        <name>Fe(2+)</name>
        <dbReference type="ChEBI" id="CHEBI:29033"/>
    </cofactor>
</comment>
<gene>
    <name evidence="2" type="ordered locus">Plav_2677</name>
</gene>
<sequence length="269" mass="29791">MTPEEANRHIATVDAEGYTIVENAIEPALIDELNETLLRLERDMNVVPAKNGFEGHHTVRIYNLLAFGAVFQRIPVHSSVLPVIEGVLDKGCLISSLSSISIDPGEKSQPIHADDQVMPVAKPHAPFVCNSMWALTDFTEENGATRIIPGTHKWDRSPEYGTHYDSIPAEMPKGSVLIWHGSLWHGGGANKSGARRVGIAMNYCAGFIRQQENQQLGLPLDLVKTFEPRLQELCGFGTYMNLIGHIDKKTPAQRLLGETRDFKSIWDLA</sequence>
<evidence type="ECO:0000313" key="3">
    <source>
        <dbReference type="Proteomes" id="UP000006377"/>
    </source>
</evidence>